<comment type="caution">
    <text evidence="2">The sequence shown here is derived from an EMBL/GenBank/DDBJ whole genome shotgun (WGS) entry which is preliminary data.</text>
</comment>
<dbReference type="EMBL" id="JBHUOM010000043">
    <property type="protein sequence ID" value="MFD2937737.1"/>
    <property type="molecule type" value="Genomic_DNA"/>
</dbReference>
<name>A0ABW6ATE8_9BACT</name>
<feature type="compositionally biased region" description="Basic and acidic residues" evidence="1">
    <location>
        <begin position="122"/>
        <end position="132"/>
    </location>
</feature>
<dbReference type="Proteomes" id="UP001597512">
    <property type="component" value="Unassembled WGS sequence"/>
</dbReference>
<reference evidence="3" key="1">
    <citation type="journal article" date="2019" name="Int. J. Syst. Evol. Microbiol.">
        <title>The Global Catalogue of Microorganisms (GCM) 10K type strain sequencing project: providing services to taxonomists for standard genome sequencing and annotation.</title>
        <authorList>
            <consortium name="The Broad Institute Genomics Platform"/>
            <consortium name="The Broad Institute Genome Sequencing Center for Infectious Disease"/>
            <person name="Wu L."/>
            <person name="Ma J."/>
        </authorList>
    </citation>
    <scope>NUCLEOTIDE SEQUENCE [LARGE SCALE GENOMIC DNA]</scope>
    <source>
        <strain evidence="3">KCTC 52490</strain>
    </source>
</reference>
<proteinExistence type="predicted"/>
<gene>
    <name evidence="2" type="ORF">ACFS25_28475</name>
</gene>
<accession>A0ABW6ATE8</accession>
<evidence type="ECO:0000313" key="3">
    <source>
        <dbReference type="Proteomes" id="UP001597512"/>
    </source>
</evidence>
<keyword evidence="3" id="KW-1185">Reference proteome</keyword>
<sequence>MTTGKTKGFGLVSRNAREKAAEQATKTLNSVDTANDDNASTPTPPMEQGTSAPDPAAPITETETPAIALSPSVESTTPEPVPSIAVGIESTNDESTHSEPATPEPTLSETTVPEPAPKPASTKREGKNKKTSDTPAAPLNAARVSPRAHKLLNMISSLENKTQSEVIDELIVLHPLYKKLKDLV</sequence>
<protein>
    <submittedName>
        <fullName evidence="2">Uncharacterized protein</fullName>
    </submittedName>
</protein>
<feature type="compositionally biased region" description="Polar residues" evidence="1">
    <location>
        <begin position="24"/>
        <end position="41"/>
    </location>
</feature>
<organism evidence="2 3">
    <name type="scientific">Spirosoma flavum</name>
    <dbReference type="NCBI Taxonomy" id="2048557"/>
    <lineage>
        <taxon>Bacteria</taxon>
        <taxon>Pseudomonadati</taxon>
        <taxon>Bacteroidota</taxon>
        <taxon>Cytophagia</taxon>
        <taxon>Cytophagales</taxon>
        <taxon>Cytophagaceae</taxon>
        <taxon>Spirosoma</taxon>
    </lineage>
</organism>
<feature type="region of interest" description="Disordered" evidence="1">
    <location>
        <begin position="1"/>
        <end position="147"/>
    </location>
</feature>
<evidence type="ECO:0000256" key="1">
    <source>
        <dbReference type="SAM" id="MobiDB-lite"/>
    </source>
</evidence>
<evidence type="ECO:0000313" key="2">
    <source>
        <dbReference type="EMBL" id="MFD2937737.1"/>
    </source>
</evidence>
<dbReference type="RefSeq" id="WP_381508103.1">
    <property type="nucleotide sequence ID" value="NZ_JBHUOM010000043.1"/>
</dbReference>